<evidence type="ECO:0000313" key="2">
    <source>
        <dbReference type="EMBL" id="GHB47233.1"/>
    </source>
</evidence>
<comment type="caution">
    <text evidence="2">The sequence shown here is derived from an EMBL/GenBank/DDBJ whole genome shotgun (WGS) entry which is preliminary data.</text>
</comment>
<dbReference type="SUPFAM" id="SSF51905">
    <property type="entry name" value="FAD/NAD(P)-binding domain"/>
    <property type="match status" value="1"/>
</dbReference>
<evidence type="ECO:0000256" key="1">
    <source>
        <dbReference type="SAM" id="Phobius"/>
    </source>
</evidence>
<feature type="transmembrane region" description="Helical" evidence="1">
    <location>
        <begin position="7"/>
        <end position="24"/>
    </location>
</feature>
<name>A0A8J3CZ40_9BACT</name>
<dbReference type="Proteomes" id="UP000642809">
    <property type="component" value="Unassembled WGS sequence"/>
</dbReference>
<sequence>MTLKYDYIIAGSGLAGLSLLHALLTKDSLKQKNILVIDSAKKNLNDRTWCFWEKDAGPFESLVCHAWDTLQFFSPQVSKEFRMKEYKYKMIQSGDFYAKVLSLAQKYANVVFVEEQIQSIQEEINGASVRTDKTTYQGEYVFNSTSLFNPPMNEENTLLQHFMGWFIKTDTPVFNEKVATLMDFTLSQHHGATFMYMLPTSSTEALVEYTLFSPRVLEEREYVQALESYIEDKLGIHHYEITHQEFGVIPMSKAKFQASIGTQKRIINIGTAGGHTKPSTGYTFQFVQKHVSQMAEQLAHGKSPLVAMNWRDHMFLWYDMTLLEVLMSKRLSGEQIFSHLFKKVDPERILAFLANESGFWEEFAIRNAVPQVPFIVSGMKVLWD</sequence>
<dbReference type="Pfam" id="PF05834">
    <property type="entry name" value="Lycopene_cycl"/>
    <property type="match status" value="1"/>
</dbReference>
<dbReference type="Gene3D" id="3.50.50.60">
    <property type="entry name" value="FAD/NAD(P)-binding domain"/>
    <property type="match status" value="1"/>
</dbReference>
<evidence type="ECO:0000313" key="3">
    <source>
        <dbReference type="Proteomes" id="UP000642809"/>
    </source>
</evidence>
<keyword evidence="1" id="KW-1133">Transmembrane helix</keyword>
<organism evidence="2 3">
    <name type="scientific">Mongoliitalea lutea</name>
    <dbReference type="NCBI Taxonomy" id="849756"/>
    <lineage>
        <taxon>Bacteria</taxon>
        <taxon>Pseudomonadati</taxon>
        <taxon>Bacteroidota</taxon>
        <taxon>Cytophagia</taxon>
        <taxon>Cytophagales</taxon>
        <taxon>Cyclobacteriaceae</taxon>
        <taxon>Mongoliitalea</taxon>
    </lineage>
</organism>
<keyword evidence="1" id="KW-0812">Transmembrane</keyword>
<keyword evidence="3" id="KW-1185">Reference proteome</keyword>
<proteinExistence type="predicted"/>
<keyword evidence="1" id="KW-0472">Membrane</keyword>
<dbReference type="RefSeq" id="WP_189584530.1">
    <property type="nucleotide sequence ID" value="NZ_BMYF01000020.1"/>
</dbReference>
<dbReference type="EMBL" id="BMYF01000020">
    <property type="protein sequence ID" value="GHB47233.1"/>
    <property type="molecule type" value="Genomic_DNA"/>
</dbReference>
<dbReference type="InterPro" id="IPR036188">
    <property type="entry name" value="FAD/NAD-bd_sf"/>
</dbReference>
<reference evidence="2" key="1">
    <citation type="journal article" date="2014" name="Int. J. Syst. Evol. Microbiol.">
        <title>Complete genome sequence of Corynebacterium casei LMG S-19264T (=DSM 44701T), isolated from a smear-ripened cheese.</title>
        <authorList>
            <consortium name="US DOE Joint Genome Institute (JGI-PGF)"/>
            <person name="Walter F."/>
            <person name="Albersmeier A."/>
            <person name="Kalinowski J."/>
            <person name="Ruckert C."/>
        </authorList>
    </citation>
    <scope>NUCLEOTIDE SEQUENCE</scope>
    <source>
        <strain evidence="2">KCTC 23224</strain>
    </source>
</reference>
<gene>
    <name evidence="2" type="ORF">GCM10008106_30240</name>
</gene>
<accession>A0A8J3CZ40</accession>
<protein>
    <submittedName>
        <fullName evidence="2">Lycopene cyclase</fullName>
    </submittedName>
</protein>
<reference evidence="2" key="2">
    <citation type="submission" date="2020-09" db="EMBL/GenBank/DDBJ databases">
        <authorList>
            <person name="Sun Q."/>
            <person name="Kim S."/>
        </authorList>
    </citation>
    <scope>NUCLEOTIDE SEQUENCE</scope>
    <source>
        <strain evidence="2">KCTC 23224</strain>
    </source>
</reference>
<dbReference type="AlphaFoldDB" id="A0A8J3CZ40"/>